<dbReference type="EMBL" id="BK015019">
    <property type="protein sequence ID" value="DAD87363.1"/>
    <property type="molecule type" value="Genomic_DNA"/>
</dbReference>
<accession>A0A8S5MZS5</accession>
<reference evidence="1" key="1">
    <citation type="journal article" date="2021" name="Proc. Natl. Acad. Sci. U.S.A.">
        <title>A Catalog of Tens of Thousands of Viruses from Human Metagenomes Reveals Hidden Associations with Chronic Diseases.</title>
        <authorList>
            <person name="Tisza M.J."/>
            <person name="Buck C.B."/>
        </authorList>
    </citation>
    <scope>NUCLEOTIDE SEQUENCE</scope>
    <source>
        <strain evidence="1">CtCop38</strain>
    </source>
</reference>
<evidence type="ECO:0000313" key="1">
    <source>
        <dbReference type="EMBL" id="DAD87363.1"/>
    </source>
</evidence>
<name>A0A8S5MZS5_9CAUD</name>
<proteinExistence type="predicted"/>
<organism evidence="1">
    <name type="scientific">Myoviridae sp. ctCop38</name>
    <dbReference type="NCBI Taxonomy" id="2826632"/>
    <lineage>
        <taxon>Viruses</taxon>
        <taxon>Duplodnaviria</taxon>
        <taxon>Heunggongvirae</taxon>
        <taxon>Uroviricota</taxon>
        <taxon>Caudoviricetes</taxon>
    </lineage>
</organism>
<protein>
    <submittedName>
        <fullName evidence="1">Malonate/sodium symporter MadM subunit</fullName>
    </submittedName>
</protein>
<sequence>MKNNLMTAHLMVGGLIFYVHKKFTYGRGG</sequence>